<organism evidence="1 2">
    <name type="scientific">Aquilegia coerulea</name>
    <name type="common">Rocky mountain columbine</name>
    <dbReference type="NCBI Taxonomy" id="218851"/>
    <lineage>
        <taxon>Eukaryota</taxon>
        <taxon>Viridiplantae</taxon>
        <taxon>Streptophyta</taxon>
        <taxon>Embryophyta</taxon>
        <taxon>Tracheophyta</taxon>
        <taxon>Spermatophyta</taxon>
        <taxon>Magnoliopsida</taxon>
        <taxon>Ranunculales</taxon>
        <taxon>Ranunculaceae</taxon>
        <taxon>Thalictroideae</taxon>
        <taxon>Aquilegia</taxon>
    </lineage>
</organism>
<evidence type="ECO:0000313" key="1">
    <source>
        <dbReference type="EMBL" id="PIA45671.1"/>
    </source>
</evidence>
<protein>
    <submittedName>
        <fullName evidence="1">Uncharacterized protein</fullName>
    </submittedName>
</protein>
<gene>
    <name evidence="1" type="ORF">AQUCO_01600121v1</name>
</gene>
<reference evidence="1 2" key="1">
    <citation type="submission" date="2017-09" db="EMBL/GenBank/DDBJ databases">
        <title>WGS assembly of Aquilegia coerulea Goldsmith.</title>
        <authorList>
            <person name="Hodges S."/>
            <person name="Kramer E."/>
            <person name="Nordborg M."/>
            <person name="Tomkins J."/>
            <person name="Borevitz J."/>
            <person name="Derieg N."/>
            <person name="Yan J."/>
            <person name="Mihaltcheva S."/>
            <person name="Hayes R.D."/>
            <person name="Rokhsar D."/>
        </authorList>
    </citation>
    <scope>NUCLEOTIDE SEQUENCE [LARGE SCALE GENOMIC DNA]</scope>
    <source>
        <strain evidence="2">cv. Goldsmith</strain>
    </source>
</reference>
<evidence type="ECO:0000313" key="2">
    <source>
        <dbReference type="Proteomes" id="UP000230069"/>
    </source>
</evidence>
<sequence>MSLLNYFYHTGHPTDCICRFVDLYLYKDLLNTLVHNYICHLDKNKKKRKDCILFLRTCSVFISSSHLRLILKTELTSSPLLSLFMLTPGNAQCLTKPKLAIMTTLGGSVVLTISFKTKRFLQKTT</sequence>
<dbReference type="AlphaFoldDB" id="A0A2G5DQ68"/>
<dbReference type="InParanoid" id="A0A2G5DQ68"/>
<proteinExistence type="predicted"/>
<dbReference type="EMBL" id="KZ305033">
    <property type="protein sequence ID" value="PIA45671.1"/>
    <property type="molecule type" value="Genomic_DNA"/>
</dbReference>
<dbReference type="Proteomes" id="UP000230069">
    <property type="component" value="Unassembled WGS sequence"/>
</dbReference>
<name>A0A2G5DQ68_AQUCA</name>
<accession>A0A2G5DQ68</accession>
<keyword evidence="2" id="KW-1185">Reference proteome</keyword>